<feature type="domain" description="Clr5" evidence="2">
    <location>
        <begin position="54"/>
        <end position="105"/>
    </location>
</feature>
<evidence type="ECO:0000259" key="2">
    <source>
        <dbReference type="Pfam" id="PF14420"/>
    </source>
</evidence>
<gene>
    <name evidence="3" type="ORF">N0V93_001605</name>
</gene>
<reference evidence="3" key="1">
    <citation type="submission" date="2022-10" db="EMBL/GenBank/DDBJ databases">
        <title>Tapping the CABI collections for fungal endophytes: first genome assemblies for Collariella, Neodidymelliopsis, Ascochyta clinopodiicola, Didymella pomorum, Didymosphaeria variabile, Neocosmospora piperis and Neocucurbitaria cava.</title>
        <authorList>
            <person name="Hill R."/>
        </authorList>
    </citation>
    <scope>NUCLEOTIDE SEQUENCE</scope>
    <source>
        <strain evidence="3">IMI 355082</strain>
    </source>
</reference>
<evidence type="ECO:0000313" key="4">
    <source>
        <dbReference type="Proteomes" id="UP001140453"/>
    </source>
</evidence>
<dbReference type="OrthoDB" id="539213at2759"/>
<dbReference type="AlphaFoldDB" id="A0A9W8Z407"/>
<feature type="compositionally biased region" description="Basic and acidic residues" evidence="1">
    <location>
        <begin position="156"/>
        <end position="165"/>
    </location>
</feature>
<evidence type="ECO:0000313" key="3">
    <source>
        <dbReference type="EMBL" id="KAJ4397380.1"/>
    </source>
</evidence>
<feature type="region of interest" description="Disordered" evidence="1">
    <location>
        <begin position="147"/>
        <end position="172"/>
    </location>
</feature>
<dbReference type="PANTHER" id="PTHR38788:SF3">
    <property type="entry name" value="CLR5 DOMAIN-CONTAINING PROTEIN"/>
    <property type="match status" value="1"/>
</dbReference>
<evidence type="ECO:0000256" key="1">
    <source>
        <dbReference type="SAM" id="MobiDB-lite"/>
    </source>
</evidence>
<keyword evidence="4" id="KW-1185">Reference proteome</keyword>
<dbReference type="EMBL" id="JAPEVB010000001">
    <property type="protein sequence ID" value="KAJ4397380.1"/>
    <property type="molecule type" value="Genomic_DNA"/>
</dbReference>
<proteinExistence type="predicted"/>
<dbReference type="Pfam" id="PF14420">
    <property type="entry name" value="Clr5"/>
    <property type="match status" value="1"/>
</dbReference>
<name>A0A9W8Z407_9PEZI</name>
<dbReference type="InterPro" id="IPR025676">
    <property type="entry name" value="Clr5_dom"/>
</dbReference>
<accession>A0A9W8Z407</accession>
<dbReference type="Proteomes" id="UP001140453">
    <property type="component" value="Unassembled WGS sequence"/>
</dbReference>
<protein>
    <recommendedName>
        <fullName evidence="2">Clr5 domain-containing protein</fullName>
    </recommendedName>
</protein>
<sequence length="572" mass="63519">MSFNNKEAPPLIRVQENAEAVALPSVTDSSPTVVRRQATTPSRTPLRKETLHSVEVWDSKRDVIRELYMDQNKPLREVSSILERQHNFIASPKQYKIRFKQWGFWKNLSTQHASSLLELKKSRESLGKPSTFVRSGQKLEQNRIERTIRRSKTRASAKDGSKQDTSKMPVTVMNEPCVPGQSLPAGIECRTPSPDPQLNHNDGSLFDSCDMLEPELDVCQLSEVYNFEAAAAGQQDQQDEQDTYPDRLKIYDIAIRKLGTARFSWGPPAPSDEPPAGIQAFRHRNALLAVLEPAIVDKKQLCTTYLQNYAATFLDCPKLSQFNLQYVLPALPHDGRSGEIAALSREAENFIQMGIKMLHLSAHTMNLIERAASSTQSNKQEEDDPMALYEDAINPAILNGTLVSNVPNVNLDTFDFDIPEEALVMSNASSPSTTTFSASDHAMSPFTLVDGSSPATETDYTALNWGLTAAQYQVDNLDSHLLHGLDLSILLHQSGDSETAMTGLQSVAASKNLSTARGKVLTRLAWFCLACIYREQGITDKAGSCLAEAVRGSMNYRDDMGEDWHEVSHLFV</sequence>
<organism evidence="3 4">
    <name type="scientific">Gnomoniopsis smithogilvyi</name>
    <dbReference type="NCBI Taxonomy" id="1191159"/>
    <lineage>
        <taxon>Eukaryota</taxon>
        <taxon>Fungi</taxon>
        <taxon>Dikarya</taxon>
        <taxon>Ascomycota</taxon>
        <taxon>Pezizomycotina</taxon>
        <taxon>Sordariomycetes</taxon>
        <taxon>Sordariomycetidae</taxon>
        <taxon>Diaporthales</taxon>
        <taxon>Gnomoniaceae</taxon>
        <taxon>Gnomoniopsis</taxon>
    </lineage>
</organism>
<dbReference type="PANTHER" id="PTHR38788">
    <property type="entry name" value="CLR5 DOMAIN-CONTAINING PROTEIN"/>
    <property type="match status" value="1"/>
</dbReference>
<comment type="caution">
    <text evidence="3">The sequence shown here is derived from an EMBL/GenBank/DDBJ whole genome shotgun (WGS) entry which is preliminary data.</text>
</comment>